<evidence type="ECO:0000313" key="3">
    <source>
        <dbReference type="Proteomes" id="UP000609064"/>
    </source>
</evidence>
<name>A0A917DW11_9BACT</name>
<dbReference type="CDD" id="cd05399">
    <property type="entry name" value="NT_Rel-Spo_like"/>
    <property type="match status" value="1"/>
</dbReference>
<proteinExistence type="predicted"/>
<dbReference type="EMBL" id="BMKK01000010">
    <property type="protein sequence ID" value="GGD72753.1"/>
    <property type="molecule type" value="Genomic_DNA"/>
</dbReference>
<sequence>MENDNKILTEFYELKTKYTLFADLSYRLVQSLLKSYGINVHQLVFRVKDEKSLEGKLKRKGDKYSSIFQITDIVGLRVITYFEDDIDKVSKLIENEFDIDISNSIDKRQLDLDKFGYRSLHYVLGIKKERLQLTEYKAYENFKFEIQIRSILQHSWAEIEHDLGYKGAVEIPNTAKRTFYRVAALLEQADIEFVKLREEILMYENSVSEQIKVTPSTVLLNKASLRSLIENSTIINNFEKKMGLQLSPATEENFDFIIKNSLPKLESLRIQSVEQLESEFKKHEHDLTEYVIITKKAVKGLSNTNSPTSFLKGASIIWLANVLMNKNKKLEV</sequence>
<dbReference type="SUPFAM" id="SSF81301">
    <property type="entry name" value="Nucleotidyltransferase"/>
    <property type="match status" value="1"/>
</dbReference>
<organism evidence="2 3">
    <name type="scientific">Emticicia aquatilis</name>
    <dbReference type="NCBI Taxonomy" id="1537369"/>
    <lineage>
        <taxon>Bacteria</taxon>
        <taxon>Pseudomonadati</taxon>
        <taxon>Bacteroidota</taxon>
        <taxon>Cytophagia</taxon>
        <taxon>Cytophagales</taxon>
        <taxon>Leadbetterellaceae</taxon>
        <taxon>Emticicia</taxon>
    </lineage>
</organism>
<evidence type="ECO:0000259" key="1">
    <source>
        <dbReference type="SMART" id="SM00954"/>
    </source>
</evidence>
<dbReference type="PANTHER" id="PTHR41773">
    <property type="entry name" value="GTP PYROPHOSPHATASE-RELATED"/>
    <property type="match status" value="1"/>
</dbReference>
<feature type="domain" description="RelA/SpoT" evidence="1">
    <location>
        <begin position="45"/>
        <end position="171"/>
    </location>
</feature>
<dbReference type="Gene3D" id="1.10.287.860">
    <property type="entry name" value="Nucleotidyltransferase"/>
    <property type="match status" value="1"/>
</dbReference>
<dbReference type="InterPro" id="IPR007685">
    <property type="entry name" value="RelA_SpoT"/>
</dbReference>
<gene>
    <name evidence="2" type="ORF">GCM10011514_41050</name>
</gene>
<dbReference type="InterPro" id="IPR043519">
    <property type="entry name" value="NT_sf"/>
</dbReference>
<dbReference type="Proteomes" id="UP000609064">
    <property type="component" value="Unassembled WGS sequence"/>
</dbReference>
<dbReference type="Pfam" id="PF04607">
    <property type="entry name" value="RelA_SpoT"/>
    <property type="match status" value="1"/>
</dbReference>
<dbReference type="SMART" id="SM00954">
    <property type="entry name" value="RelA_SpoT"/>
    <property type="match status" value="1"/>
</dbReference>
<protein>
    <recommendedName>
        <fullName evidence="1">RelA/SpoT domain-containing protein</fullName>
    </recommendedName>
</protein>
<evidence type="ECO:0000313" key="2">
    <source>
        <dbReference type="EMBL" id="GGD72753.1"/>
    </source>
</evidence>
<dbReference type="GO" id="GO:0015969">
    <property type="term" value="P:guanosine tetraphosphate metabolic process"/>
    <property type="evidence" value="ECO:0007669"/>
    <property type="project" value="InterPro"/>
</dbReference>
<keyword evidence="3" id="KW-1185">Reference proteome</keyword>
<dbReference type="AlphaFoldDB" id="A0A917DW11"/>
<comment type="caution">
    <text evidence="2">The sequence shown here is derived from an EMBL/GenBank/DDBJ whole genome shotgun (WGS) entry which is preliminary data.</text>
</comment>
<reference evidence="2" key="1">
    <citation type="journal article" date="2014" name="Int. J. Syst. Evol. Microbiol.">
        <title>Complete genome sequence of Corynebacterium casei LMG S-19264T (=DSM 44701T), isolated from a smear-ripened cheese.</title>
        <authorList>
            <consortium name="US DOE Joint Genome Institute (JGI-PGF)"/>
            <person name="Walter F."/>
            <person name="Albersmeier A."/>
            <person name="Kalinowski J."/>
            <person name="Ruckert C."/>
        </authorList>
    </citation>
    <scope>NUCLEOTIDE SEQUENCE</scope>
    <source>
        <strain evidence="2">CGMCC 1.15958</strain>
    </source>
</reference>
<reference evidence="2" key="2">
    <citation type="submission" date="2020-09" db="EMBL/GenBank/DDBJ databases">
        <authorList>
            <person name="Sun Q."/>
            <person name="Zhou Y."/>
        </authorList>
    </citation>
    <scope>NUCLEOTIDE SEQUENCE</scope>
    <source>
        <strain evidence="2">CGMCC 1.15958</strain>
    </source>
</reference>
<dbReference type="Gene3D" id="3.30.460.10">
    <property type="entry name" value="Beta Polymerase, domain 2"/>
    <property type="match status" value="1"/>
</dbReference>
<accession>A0A917DW11</accession>
<dbReference type="RefSeq" id="WP_188768935.1">
    <property type="nucleotide sequence ID" value="NZ_BMKK01000010.1"/>
</dbReference>
<dbReference type="PANTHER" id="PTHR41773:SF1">
    <property type="entry name" value="RELA_SPOT DOMAIN-CONTAINING PROTEIN"/>
    <property type="match status" value="1"/>
</dbReference>